<sequence length="633" mass="71906">MKIRYIPALNCFGSCSLDSVHSFVLESLKRLEDNLPVREFAIPRGANTFCYCSKANVIVTGGEDKVLRLWHPNISTKPVGKLVGHMFSVTEIVTNEKDQHVISLSSAKVFRVWDIQTLSLLQIFHDTQGGPGDMQIYSMIYDANHGMLITGSSVMDMYPLSRMIQDTEHVPHTHKQEINVMLYNKSFHQVLTICSESIIKVWELETGFQIYQISDAHGYAVEVTSGAIDESGFCFATGAYNGTVKIWDFGSGQEMKVLPKGKEWKEEEHWVKRLIFLKAQEKQQNLILALERNGAIKIMQGKEDDIFLTVIWELPDAMPYFQNGIHVVHLEMSTRDRNMAIPFPDVKLIVEKKFPHHTTNPAISTEVNCVNLLQVEGYNLIAVGTVNEGHVIIFSINSFLEPPHDEMKFKQLLSWRAHALEIIQVIYVEDKQVVLTASIDGSVRLWHALSGHYCGYFGQRRNFELSQTSDFILPCDVSEYPIEMKEESNLTEKERYEYPLVFDRTRWRKISSMSLLFKCTPPKPFEVEHDFKFFKSLSSPKTQKYALESSLSENIKAGIVFGSLPIYRVPSPPSLRFLPLIGSDARSESLDGISGKKKGGHAQHEKAPRRRSLKTNLVPQINLASSFFPAVPK</sequence>
<proteinExistence type="predicted"/>
<reference evidence="4" key="3">
    <citation type="submission" date="2025-09" db="UniProtKB">
        <authorList>
            <consortium name="Ensembl"/>
        </authorList>
    </citation>
    <scope>IDENTIFICATION</scope>
    <source>
        <strain evidence="4">Thorbecke</strain>
    </source>
</reference>
<dbReference type="EMBL" id="AAGW02026334">
    <property type="status" value="NOT_ANNOTATED_CDS"/>
    <property type="molecule type" value="Genomic_DNA"/>
</dbReference>
<dbReference type="SMART" id="SM00320">
    <property type="entry name" value="WD40"/>
    <property type="match status" value="6"/>
</dbReference>
<dbReference type="InterPro" id="IPR036322">
    <property type="entry name" value="WD40_repeat_dom_sf"/>
</dbReference>
<feature type="repeat" description="WD" evidence="2">
    <location>
        <begin position="216"/>
        <end position="257"/>
    </location>
</feature>
<dbReference type="GeneTree" id="ENSGT00940000160037"/>
<feature type="repeat" description="WD" evidence="2">
    <location>
        <begin position="82"/>
        <end position="123"/>
    </location>
</feature>
<organism evidence="4 5">
    <name type="scientific">Oryctolagus cuniculus</name>
    <name type="common">Rabbit</name>
    <dbReference type="NCBI Taxonomy" id="9986"/>
    <lineage>
        <taxon>Eukaryota</taxon>
        <taxon>Metazoa</taxon>
        <taxon>Chordata</taxon>
        <taxon>Craniata</taxon>
        <taxon>Vertebrata</taxon>
        <taxon>Euteleostomi</taxon>
        <taxon>Mammalia</taxon>
        <taxon>Eutheria</taxon>
        <taxon>Euarchontoglires</taxon>
        <taxon>Glires</taxon>
        <taxon>Lagomorpha</taxon>
        <taxon>Leporidae</taxon>
        <taxon>Oryctolagus</taxon>
    </lineage>
</organism>
<dbReference type="InterPro" id="IPR015943">
    <property type="entry name" value="WD40/YVTN_repeat-like_dom_sf"/>
</dbReference>
<dbReference type="SUPFAM" id="SSF50978">
    <property type="entry name" value="WD40 repeat-like"/>
    <property type="match status" value="1"/>
</dbReference>
<evidence type="ECO:0000256" key="1">
    <source>
        <dbReference type="ARBA" id="ARBA00022737"/>
    </source>
</evidence>
<dbReference type="AlphaFoldDB" id="A0A5F9DMM9"/>
<dbReference type="PROSITE" id="PS50294">
    <property type="entry name" value="WD_REPEATS_REGION"/>
    <property type="match status" value="1"/>
</dbReference>
<reference evidence="4 5" key="1">
    <citation type="journal article" date="2011" name="Nature">
        <title>A high-resolution map of human evolutionary constraint using 29 mammals.</title>
        <authorList>
            <person name="Lindblad-Toh K."/>
            <person name="Garber M."/>
            <person name="Zuk O."/>
            <person name="Lin M.F."/>
            <person name="Parker B.J."/>
            <person name="Washietl S."/>
            <person name="Kheradpour P."/>
            <person name="Ernst J."/>
            <person name="Jordan G."/>
            <person name="Mauceli E."/>
            <person name="Ward L.D."/>
            <person name="Lowe C.B."/>
            <person name="Holloway A.K."/>
            <person name="Clamp M."/>
            <person name="Gnerre S."/>
            <person name="Alfoldi J."/>
            <person name="Beal K."/>
            <person name="Chang J."/>
            <person name="Clawson H."/>
            <person name="Cuff J."/>
            <person name="Di Palma F."/>
            <person name="Fitzgerald S."/>
            <person name="Flicek P."/>
            <person name="Guttman M."/>
            <person name="Hubisz M.J."/>
            <person name="Jaffe D.B."/>
            <person name="Jungreis I."/>
            <person name="Kent W.J."/>
            <person name="Kostka D."/>
            <person name="Lara M."/>
            <person name="Martins A.L."/>
            <person name="Massingham T."/>
            <person name="Moltke I."/>
            <person name="Raney B.J."/>
            <person name="Rasmussen M.D."/>
            <person name="Robinson J."/>
            <person name="Stark A."/>
            <person name="Vilella A.J."/>
            <person name="Wen J."/>
            <person name="Xie X."/>
            <person name="Zody M.C."/>
            <person name="Baldwin J."/>
            <person name="Bloom T."/>
            <person name="Chin C.W."/>
            <person name="Heiman D."/>
            <person name="Nicol R."/>
            <person name="Nusbaum C."/>
            <person name="Young S."/>
            <person name="Wilkinson J."/>
            <person name="Worley K.C."/>
            <person name="Kovar C.L."/>
            <person name="Muzny D.M."/>
            <person name="Gibbs R.A."/>
            <person name="Cree A."/>
            <person name="Dihn H.H."/>
            <person name="Fowler G."/>
            <person name="Jhangiani S."/>
            <person name="Joshi V."/>
            <person name="Lee S."/>
            <person name="Lewis L.R."/>
            <person name="Nazareth L.V."/>
            <person name="Okwuonu G."/>
            <person name="Santibanez J."/>
            <person name="Warren W.C."/>
            <person name="Mardis E.R."/>
            <person name="Weinstock G.M."/>
            <person name="Wilson R.K."/>
            <person name="Delehaunty K."/>
            <person name="Dooling D."/>
            <person name="Fronik C."/>
            <person name="Fulton L."/>
            <person name="Fulton B."/>
            <person name="Graves T."/>
            <person name="Minx P."/>
            <person name="Sodergren E."/>
            <person name="Birney E."/>
            <person name="Margulies E.H."/>
            <person name="Herrero J."/>
            <person name="Green E.D."/>
            <person name="Haussler D."/>
            <person name="Siepel A."/>
            <person name="Goldman N."/>
            <person name="Pollard K.S."/>
            <person name="Pedersen J.S."/>
            <person name="Lander E.S."/>
            <person name="Kellis M."/>
        </authorList>
    </citation>
    <scope>NUCLEOTIDE SEQUENCE [LARGE SCALE GENOMIC DNA]</scope>
    <source>
        <strain evidence="4 5">Thorbecke inbred</strain>
    </source>
</reference>
<accession>A0A5F9DMM9</accession>
<dbReference type="PANTHER" id="PTHR44324">
    <property type="entry name" value="WD40 REPEAT DOMAIN 95"/>
    <property type="match status" value="1"/>
</dbReference>
<name>A0A5F9DMM9_RABIT</name>
<dbReference type="Pfam" id="PF00400">
    <property type="entry name" value="WD40"/>
    <property type="match status" value="2"/>
</dbReference>
<dbReference type="Ensembl" id="ENSOCUT00000051314.1">
    <property type="protein sequence ID" value="ENSOCUP00000046858.1"/>
    <property type="gene ID" value="ENSOCUG00000026989.3"/>
</dbReference>
<keyword evidence="5" id="KW-1185">Reference proteome</keyword>
<feature type="repeat" description="WD" evidence="2">
    <location>
        <begin position="415"/>
        <end position="446"/>
    </location>
</feature>
<dbReference type="EMBL" id="AAGW02026338">
    <property type="status" value="NOT_ANNOTATED_CDS"/>
    <property type="molecule type" value="Genomic_DNA"/>
</dbReference>
<evidence type="ECO:0000256" key="2">
    <source>
        <dbReference type="PROSITE-ProRule" id="PRU00221"/>
    </source>
</evidence>
<dbReference type="PANTHER" id="PTHR44324:SF2">
    <property type="entry name" value="WD REPEAT-CONTAINING PROTEIN 64"/>
    <property type="match status" value="1"/>
</dbReference>
<keyword evidence="1" id="KW-0677">Repeat</keyword>
<keyword evidence="2" id="KW-0853">WD repeat</keyword>
<dbReference type="InterPro" id="IPR001680">
    <property type="entry name" value="WD40_rpt"/>
</dbReference>
<dbReference type="Gene3D" id="2.130.10.10">
    <property type="entry name" value="YVTN repeat-like/Quinoprotein amine dehydrogenase"/>
    <property type="match status" value="2"/>
</dbReference>
<dbReference type="EMBL" id="AAGW02026339">
    <property type="status" value="NOT_ANNOTATED_CDS"/>
    <property type="molecule type" value="Genomic_DNA"/>
</dbReference>
<dbReference type="Bgee" id="ENSOCUG00000026989">
    <property type="expression patterns" value="Expressed in testis"/>
</dbReference>
<dbReference type="EMBL" id="AAGW02026337">
    <property type="status" value="NOT_ANNOTATED_CDS"/>
    <property type="molecule type" value="Genomic_DNA"/>
</dbReference>
<dbReference type="EMBL" id="AAGW02026336">
    <property type="status" value="NOT_ANNOTATED_CDS"/>
    <property type="molecule type" value="Genomic_DNA"/>
</dbReference>
<evidence type="ECO:0008006" key="6">
    <source>
        <dbReference type="Google" id="ProtNLM"/>
    </source>
</evidence>
<protein>
    <recommendedName>
        <fullName evidence="6">WD repeat domain 64</fullName>
    </recommendedName>
</protein>
<evidence type="ECO:0000313" key="4">
    <source>
        <dbReference type="Ensembl" id="ENSOCUP00000046858.1"/>
    </source>
</evidence>
<dbReference type="PROSITE" id="PS50082">
    <property type="entry name" value="WD_REPEATS_2"/>
    <property type="match status" value="3"/>
</dbReference>
<evidence type="ECO:0000256" key="3">
    <source>
        <dbReference type="SAM" id="MobiDB-lite"/>
    </source>
</evidence>
<feature type="compositionally biased region" description="Basic residues" evidence="3">
    <location>
        <begin position="595"/>
        <end position="613"/>
    </location>
</feature>
<dbReference type="InterPro" id="IPR051242">
    <property type="entry name" value="WD-EF-hand_domain"/>
</dbReference>
<reference evidence="4" key="2">
    <citation type="submission" date="2025-08" db="UniProtKB">
        <authorList>
            <consortium name="Ensembl"/>
        </authorList>
    </citation>
    <scope>IDENTIFICATION</scope>
    <source>
        <strain evidence="4">Thorbecke</strain>
    </source>
</reference>
<feature type="region of interest" description="Disordered" evidence="3">
    <location>
        <begin position="588"/>
        <end position="614"/>
    </location>
</feature>
<dbReference type="Proteomes" id="UP000001811">
    <property type="component" value="Chromosome 16"/>
</dbReference>
<dbReference type="EMBL" id="AAGW02026335">
    <property type="status" value="NOT_ANNOTATED_CDS"/>
    <property type="molecule type" value="Genomic_DNA"/>
</dbReference>
<evidence type="ECO:0000313" key="5">
    <source>
        <dbReference type="Proteomes" id="UP000001811"/>
    </source>
</evidence>